<gene>
    <name evidence="1" type="ORF">DFR57_104257</name>
</gene>
<protein>
    <submittedName>
        <fullName evidence="1">Uncharacterized protein</fullName>
    </submittedName>
</protein>
<evidence type="ECO:0000313" key="1">
    <source>
        <dbReference type="EMBL" id="RCW73259.1"/>
    </source>
</evidence>
<accession>A0A368Y0N7</accession>
<dbReference type="RefSeq" id="WP_114352347.1">
    <property type="nucleotide sequence ID" value="NZ_QPJJ01000004.1"/>
</dbReference>
<reference evidence="1 2" key="1">
    <citation type="submission" date="2018-07" db="EMBL/GenBank/DDBJ databases">
        <title>Genomic Encyclopedia of Type Strains, Phase IV (KMG-IV): sequencing the most valuable type-strain genomes for metagenomic binning, comparative biology and taxonomic classification.</title>
        <authorList>
            <person name="Goeker M."/>
        </authorList>
    </citation>
    <scope>NUCLEOTIDE SEQUENCE [LARGE SCALE GENOMIC DNA]</scope>
    <source>
        <strain evidence="1 2">DSM 27696</strain>
    </source>
</reference>
<proteinExistence type="predicted"/>
<organism evidence="1 2">
    <name type="scientific">Saliterribacillus persicus</name>
    <dbReference type="NCBI Taxonomy" id="930114"/>
    <lineage>
        <taxon>Bacteria</taxon>
        <taxon>Bacillati</taxon>
        <taxon>Bacillota</taxon>
        <taxon>Bacilli</taxon>
        <taxon>Bacillales</taxon>
        <taxon>Bacillaceae</taxon>
        <taxon>Saliterribacillus</taxon>
    </lineage>
</organism>
<dbReference type="Proteomes" id="UP000252585">
    <property type="component" value="Unassembled WGS sequence"/>
</dbReference>
<name>A0A368Y0N7_9BACI</name>
<dbReference type="AlphaFoldDB" id="A0A368Y0N7"/>
<sequence length="70" mass="7965">MVFIQKSYEKGNHKAKMNKYNFVERNISEQLNFADELNINNTSIALGFWSVLKGAPCLLERSLIKGVISC</sequence>
<evidence type="ECO:0000313" key="2">
    <source>
        <dbReference type="Proteomes" id="UP000252585"/>
    </source>
</evidence>
<keyword evidence="2" id="KW-1185">Reference proteome</keyword>
<comment type="caution">
    <text evidence="1">The sequence shown here is derived from an EMBL/GenBank/DDBJ whole genome shotgun (WGS) entry which is preliminary data.</text>
</comment>
<dbReference type="EMBL" id="QPJJ01000004">
    <property type="protein sequence ID" value="RCW73259.1"/>
    <property type="molecule type" value="Genomic_DNA"/>
</dbReference>